<dbReference type="EMBL" id="MHLI01000006">
    <property type="protein sequence ID" value="OGZ05896.1"/>
    <property type="molecule type" value="Genomic_DNA"/>
</dbReference>
<dbReference type="Proteomes" id="UP000177122">
    <property type="component" value="Unassembled WGS sequence"/>
</dbReference>
<gene>
    <name evidence="1" type="ORF">A2845_03785</name>
</gene>
<name>A0A1G2CX02_9BACT</name>
<protein>
    <submittedName>
        <fullName evidence="1">Uncharacterized protein</fullName>
    </submittedName>
</protein>
<proteinExistence type="predicted"/>
<comment type="caution">
    <text evidence="1">The sequence shown here is derived from an EMBL/GenBank/DDBJ whole genome shotgun (WGS) entry which is preliminary data.</text>
</comment>
<sequence length="79" mass="8659">MALTIEDRMTLQLIDEGLRTASDEDALMMFGMVDGEELFTPTGTPTELCTEIAKKITKSRPHLQARVCNFVSAKGQSAP</sequence>
<accession>A0A1G2CX02</accession>
<reference evidence="1 2" key="1">
    <citation type="journal article" date="2016" name="Nat. Commun.">
        <title>Thousands of microbial genomes shed light on interconnected biogeochemical processes in an aquifer system.</title>
        <authorList>
            <person name="Anantharaman K."/>
            <person name="Brown C.T."/>
            <person name="Hug L.A."/>
            <person name="Sharon I."/>
            <person name="Castelle C.J."/>
            <person name="Probst A.J."/>
            <person name="Thomas B.C."/>
            <person name="Singh A."/>
            <person name="Wilkins M.J."/>
            <person name="Karaoz U."/>
            <person name="Brodie E.L."/>
            <person name="Williams K.H."/>
            <person name="Hubbard S.S."/>
            <person name="Banfield J.F."/>
        </authorList>
    </citation>
    <scope>NUCLEOTIDE SEQUENCE [LARGE SCALE GENOMIC DNA]</scope>
</reference>
<organism evidence="1 2">
    <name type="scientific">Candidatus Lloydbacteria bacterium RIFCSPHIGHO2_01_FULL_49_22</name>
    <dbReference type="NCBI Taxonomy" id="1798658"/>
    <lineage>
        <taxon>Bacteria</taxon>
        <taxon>Candidatus Lloydiibacteriota</taxon>
    </lineage>
</organism>
<evidence type="ECO:0000313" key="1">
    <source>
        <dbReference type="EMBL" id="OGZ05896.1"/>
    </source>
</evidence>
<dbReference type="AlphaFoldDB" id="A0A1G2CX02"/>
<evidence type="ECO:0000313" key="2">
    <source>
        <dbReference type="Proteomes" id="UP000177122"/>
    </source>
</evidence>